<organism evidence="2">
    <name type="scientific">Eutreptiella gymnastica</name>
    <dbReference type="NCBI Taxonomy" id="73025"/>
    <lineage>
        <taxon>Eukaryota</taxon>
        <taxon>Discoba</taxon>
        <taxon>Euglenozoa</taxon>
        <taxon>Euglenida</taxon>
        <taxon>Spirocuta</taxon>
        <taxon>Euglenophyceae</taxon>
        <taxon>Eutreptiales</taxon>
        <taxon>Eutreptiaceae</taxon>
        <taxon>Eutreptiella</taxon>
    </lineage>
</organism>
<feature type="compositionally biased region" description="Low complexity" evidence="1">
    <location>
        <begin position="58"/>
        <end position="68"/>
    </location>
</feature>
<gene>
    <name evidence="2" type="ORF">EGYM00392_LOCUS54191</name>
</gene>
<feature type="compositionally biased region" description="Low complexity" evidence="1">
    <location>
        <begin position="91"/>
        <end position="107"/>
    </location>
</feature>
<proteinExistence type="predicted"/>
<dbReference type="AlphaFoldDB" id="A0A7S1NV41"/>
<evidence type="ECO:0000313" key="2">
    <source>
        <dbReference type="EMBL" id="CAD9043009.1"/>
    </source>
</evidence>
<accession>A0A7S1NV41</accession>
<reference evidence="2" key="1">
    <citation type="submission" date="2021-01" db="EMBL/GenBank/DDBJ databases">
        <authorList>
            <person name="Corre E."/>
            <person name="Pelletier E."/>
            <person name="Niang G."/>
            <person name="Scheremetjew M."/>
            <person name="Finn R."/>
            <person name="Kale V."/>
            <person name="Holt S."/>
            <person name="Cochrane G."/>
            <person name="Meng A."/>
            <person name="Brown T."/>
            <person name="Cohen L."/>
        </authorList>
    </citation>
    <scope>NUCLEOTIDE SEQUENCE</scope>
    <source>
        <strain evidence="2">NIES-381</strain>
    </source>
</reference>
<name>A0A7S1NV41_9EUGL</name>
<feature type="region of interest" description="Disordered" evidence="1">
    <location>
        <begin position="47"/>
        <end position="107"/>
    </location>
</feature>
<dbReference type="EMBL" id="HBGA01148666">
    <property type="protein sequence ID" value="CAD9043009.1"/>
    <property type="molecule type" value="Transcribed_RNA"/>
</dbReference>
<evidence type="ECO:0000256" key="1">
    <source>
        <dbReference type="SAM" id="MobiDB-lite"/>
    </source>
</evidence>
<sequence length="127" mass="13283">MPRFAYVNGSVAETVCARLRSVHQLEARLHAGRVVVVQVALYSGMHPDPGVNSESAEEAVSTTSTLSEPLAAQSRSPSPSPSPLDYTTIYSGSMSPSPSGAPRSAQPMAGPAVGLLLLWTATAWAYL</sequence>
<protein>
    <submittedName>
        <fullName evidence="2">Uncharacterized protein</fullName>
    </submittedName>
</protein>